<accession>A0A1J3J761</accession>
<evidence type="ECO:0000256" key="5">
    <source>
        <dbReference type="SAM" id="MobiDB-lite"/>
    </source>
</evidence>
<dbReference type="PANTHER" id="PTHR42647">
    <property type="entry name" value="SBP (S-RIBONUCLEASE BINDING PROTEIN) FAMILY PROTEIN"/>
    <property type="match status" value="1"/>
</dbReference>
<evidence type="ECO:0000256" key="4">
    <source>
        <dbReference type="SAM" id="Coils"/>
    </source>
</evidence>
<gene>
    <name evidence="6" type="ORF">MP_TR2408_c0_g1_i1_g.7073</name>
</gene>
<feature type="coiled-coil region" evidence="4">
    <location>
        <begin position="74"/>
        <end position="108"/>
    </location>
</feature>
<dbReference type="GO" id="GO:0008270">
    <property type="term" value="F:zinc ion binding"/>
    <property type="evidence" value="ECO:0007669"/>
    <property type="project" value="UniProtKB-KW"/>
</dbReference>
<keyword evidence="3" id="KW-0862">Zinc</keyword>
<dbReference type="AlphaFoldDB" id="A0A1J3J761"/>
<dbReference type="EMBL" id="GEVM01017601">
    <property type="protein sequence ID" value="JAU88337.1"/>
    <property type="molecule type" value="Transcribed_RNA"/>
</dbReference>
<proteinExistence type="predicted"/>
<evidence type="ECO:0000256" key="3">
    <source>
        <dbReference type="ARBA" id="ARBA00022833"/>
    </source>
</evidence>
<organism evidence="6">
    <name type="scientific">Noccaea caerulescens</name>
    <name type="common">Alpine penny-cress</name>
    <name type="synonym">Thlaspi caerulescens</name>
    <dbReference type="NCBI Taxonomy" id="107243"/>
    <lineage>
        <taxon>Eukaryota</taxon>
        <taxon>Viridiplantae</taxon>
        <taxon>Streptophyta</taxon>
        <taxon>Embryophyta</taxon>
        <taxon>Tracheophyta</taxon>
        <taxon>Spermatophyta</taxon>
        <taxon>Magnoliopsida</taxon>
        <taxon>eudicotyledons</taxon>
        <taxon>Gunneridae</taxon>
        <taxon>Pentapetalae</taxon>
        <taxon>rosids</taxon>
        <taxon>malvids</taxon>
        <taxon>Brassicales</taxon>
        <taxon>Brassicaceae</taxon>
        <taxon>Coluteocarpeae</taxon>
        <taxon>Noccaea</taxon>
    </lineage>
</organism>
<reference evidence="6" key="1">
    <citation type="submission" date="2016-07" db="EMBL/GenBank/DDBJ databases">
        <title>De novo transcriptome assembly of four accessions of the metal hyperaccumulator plant Noccaea caerulescens.</title>
        <authorList>
            <person name="Blande D."/>
            <person name="Halimaa P."/>
            <person name="Tervahauta A.I."/>
            <person name="Aarts M.G."/>
            <person name="Karenlampi S.O."/>
        </authorList>
    </citation>
    <scope>NUCLEOTIDE SEQUENCE</scope>
</reference>
<protein>
    <recommendedName>
        <fullName evidence="7">BOI-related E3 ubiquitin-protein ligase 2</fullName>
    </recommendedName>
</protein>
<dbReference type="PANTHER" id="PTHR42647:SF6">
    <property type="entry name" value="RING-TYPE DOMAIN-CONTAINING PROTEIN"/>
    <property type="match status" value="1"/>
</dbReference>
<feature type="region of interest" description="Disordered" evidence="5">
    <location>
        <begin position="1"/>
        <end position="32"/>
    </location>
</feature>
<keyword evidence="1" id="KW-0479">Metal-binding</keyword>
<evidence type="ECO:0000256" key="2">
    <source>
        <dbReference type="ARBA" id="ARBA00022771"/>
    </source>
</evidence>
<keyword evidence="4" id="KW-0175">Coiled coil</keyword>
<evidence type="ECO:0000313" key="6">
    <source>
        <dbReference type="EMBL" id="JAU88337.1"/>
    </source>
</evidence>
<keyword evidence="2" id="KW-0863">Zinc-finger</keyword>
<evidence type="ECO:0000256" key="1">
    <source>
        <dbReference type="ARBA" id="ARBA00022723"/>
    </source>
</evidence>
<dbReference type="GO" id="GO:0004842">
    <property type="term" value="F:ubiquitin-protein transferase activity"/>
    <property type="evidence" value="ECO:0007669"/>
    <property type="project" value="TreeGrafter"/>
</dbReference>
<name>A0A1J3J761_NOCCA</name>
<evidence type="ECO:0008006" key="7">
    <source>
        <dbReference type="Google" id="ProtNLM"/>
    </source>
</evidence>
<sequence>MAETDQSFVKNNLQSQKDFNQQTLFPHQPNRSQSFLDAHMENQRHEIDQFIRLQRKQRMEMILSKMETKALVLMTQKEEEMSKALSKNMELEDLLRKMEMENQTWQRMARENE</sequence>